<dbReference type="SUPFAM" id="SSF88659">
    <property type="entry name" value="Sigma3 and sigma4 domains of RNA polymerase sigma factors"/>
    <property type="match status" value="1"/>
</dbReference>
<evidence type="ECO:0000313" key="9">
    <source>
        <dbReference type="Proteomes" id="UP000812277"/>
    </source>
</evidence>
<dbReference type="EMBL" id="JAHZIJ010000004">
    <property type="protein sequence ID" value="MBW7474706.1"/>
    <property type="molecule type" value="Genomic_DNA"/>
</dbReference>
<dbReference type="InterPro" id="IPR014284">
    <property type="entry name" value="RNA_pol_sigma-70_dom"/>
</dbReference>
<dbReference type="RefSeq" id="WP_219871952.1">
    <property type="nucleotide sequence ID" value="NZ_JAHZIJ010000004.1"/>
</dbReference>
<evidence type="ECO:0000256" key="1">
    <source>
        <dbReference type="ARBA" id="ARBA00010641"/>
    </source>
</evidence>
<keyword evidence="4" id="KW-0238">DNA-binding</keyword>
<dbReference type="PANTHER" id="PTHR43133">
    <property type="entry name" value="RNA POLYMERASE ECF-TYPE SIGMA FACTO"/>
    <property type="match status" value="1"/>
</dbReference>
<evidence type="ECO:0000313" key="8">
    <source>
        <dbReference type="EMBL" id="MBW7474706.1"/>
    </source>
</evidence>
<keyword evidence="9" id="KW-1185">Reference proteome</keyword>
<evidence type="ECO:0000256" key="4">
    <source>
        <dbReference type="ARBA" id="ARBA00023125"/>
    </source>
</evidence>
<reference evidence="8 9" key="1">
    <citation type="submission" date="2021-07" db="EMBL/GenBank/DDBJ databases">
        <title>Paenibacillus radiodurans sp. nov., isolated from the southeastern edge of Tengger Desert.</title>
        <authorList>
            <person name="Zhang G."/>
        </authorList>
    </citation>
    <scope>NUCLEOTIDE SEQUENCE [LARGE SCALE GENOMIC DNA]</scope>
    <source>
        <strain evidence="8 9">DT7-4</strain>
    </source>
</reference>
<dbReference type="Pfam" id="PF08281">
    <property type="entry name" value="Sigma70_r4_2"/>
    <property type="match status" value="1"/>
</dbReference>
<keyword evidence="3" id="KW-0731">Sigma factor</keyword>
<organism evidence="8 9">
    <name type="scientific">Paenibacillus oenotherae</name>
    <dbReference type="NCBI Taxonomy" id="1435645"/>
    <lineage>
        <taxon>Bacteria</taxon>
        <taxon>Bacillati</taxon>
        <taxon>Bacillota</taxon>
        <taxon>Bacilli</taxon>
        <taxon>Bacillales</taxon>
        <taxon>Paenibacillaceae</taxon>
        <taxon>Paenibacillus</taxon>
    </lineage>
</organism>
<dbReference type="SUPFAM" id="SSF88946">
    <property type="entry name" value="Sigma2 domain of RNA polymerase sigma factors"/>
    <property type="match status" value="1"/>
</dbReference>
<evidence type="ECO:0000259" key="7">
    <source>
        <dbReference type="Pfam" id="PF08281"/>
    </source>
</evidence>
<dbReference type="Gene3D" id="1.10.10.10">
    <property type="entry name" value="Winged helix-like DNA-binding domain superfamily/Winged helix DNA-binding domain"/>
    <property type="match status" value="1"/>
</dbReference>
<dbReference type="InterPro" id="IPR013325">
    <property type="entry name" value="RNA_pol_sigma_r2"/>
</dbReference>
<gene>
    <name evidence="8" type="ORF">K0T92_08105</name>
</gene>
<dbReference type="PANTHER" id="PTHR43133:SF8">
    <property type="entry name" value="RNA POLYMERASE SIGMA FACTOR HI_1459-RELATED"/>
    <property type="match status" value="1"/>
</dbReference>
<evidence type="ECO:0000256" key="5">
    <source>
        <dbReference type="ARBA" id="ARBA00023163"/>
    </source>
</evidence>
<accession>A0ABS7D4C5</accession>
<evidence type="ECO:0000259" key="6">
    <source>
        <dbReference type="Pfam" id="PF04542"/>
    </source>
</evidence>
<name>A0ABS7D4C5_9BACL</name>
<protein>
    <submittedName>
        <fullName evidence="8">RNA polymerase sigma factor</fullName>
    </submittedName>
</protein>
<feature type="domain" description="RNA polymerase sigma factor 70 region 4 type 2" evidence="7">
    <location>
        <begin position="120"/>
        <end position="165"/>
    </location>
</feature>
<dbReference type="NCBIfam" id="TIGR02937">
    <property type="entry name" value="sigma70-ECF"/>
    <property type="match status" value="1"/>
</dbReference>
<dbReference type="Pfam" id="PF04542">
    <property type="entry name" value="Sigma70_r2"/>
    <property type="match status" value="1"/>
</dbReference>
<comment type="caution">
    <text evidence="8">The sequence shown here is derived from an EMBL/GenBank/DDBJ whole genome shotgun (WGS) entry which is preliminary data.</text>
</comment>
<keyword evidence="2" id="KW-0805">Transcription regulation</keyword>
<dbReference type="InterPro" id="IPR039425">
    <property type="entry name" value="RNA_pol_sigma-70-like"/>
</dbReference>
<evidence type="ECO:0000256" key="3">
    <source>
        <dbReference type="ARBA" id="ARBA00023082"/>
    </source>
</evidence>
<dbReference type="InterPro" id="IPR013324">
    <property type="entry name" value="RNA_pol_sigma_r3/r4-like"/>
</dbReference>
<dbReference type="Gene3D" id="1.10.1740.10">
    <property type="match status" value="1"/>
</dbReference>
<sequence length="200" mass="23920">MTTLTCERLYAIEGSQQEYEALITPHLSALHKYCSYLTQSKWDQEDLVQETLYKSYAYYLRNPLMKDAKSFLLCIARNTWIDQYRRVNNQRTSTVFWHEPATYIDSDYAEVISMLEWLSERLPERNIRMWLLAEYFDYSMQEIADEMNTTMPTVKSVLFRTRELLRGKKKYGRHKVIQLNVERWCKAVMQERPQGIVQGS</sequence>
<comment type="similarity">
    <text evidence="1">Belongs to the sigma-70 factor family. ECF subfamily.</text>
</comment>
<feature type="domain" description="RNA polymerase sigma-70 region 2" evidence="6">
    <location>
        <begin position="22"/>
        <end position="86"/>
    </location>
</feature>
<proteinExistence type="inferred from homology"/>
<dbReference type="Proteomes" id="UP000812277">
    <property type="component" value="Unassembled WGS sequence"/>
</dbReference>
<dbReference type="InterPro" id="IPR007627">
    <property type="entry name" value="RNA_pol_sigma70_r2"/>
</dbReference>
<dbReference type="InterPro" id="IPR013249">
    <property type="entry name" value="RNA_pol_sigma70_r4_t2"/>
</dbReference>
<dbReference type="InterPro" id="IPR036388">
    <property type="entry name" value="WH-like_DNA-bd_sf"/>
</dbReference>
<evidence type="ECO:0000256" key="2">
    <source>
        <dbReference type="ARBA" id="ARBA00023015"/>
    </source>
</evidence>
<keyword evidence="5" id="KW-0804">Transcription</keyword>